<comment type="pathway">
    <text evidence="1 9">Cell wall biogenesis; peptidoglycan biosynthesis.</text>
</comment>
<dbReference type="GO" id="GO:0018104">
    <property type="term" value="P:peptidoglycan-protein cross-linking"/>
    <property type="evidence" value="ECO:0007669"/>
    <property type="project" value="TreeGrafter"/>
</dbReference>
<evidence type="ECO:0000256" key="6">
    <source>
        <dbReference type="ARBA" id="ARBA00022960"/>
    </source>
</evidence>
<keyword evidence="8 9" id="KW-0961">Cell wall biogenesis/degradation</keyword>
<dbReference type="GO" id="GO:0016757">
    <property type="term" value="F:glycosyltransferase activity"/>
    <property type="evidence" value="ECO:0007669"/>
    <property type="project" value="UniProtKB-KW"/>
</dbReference>
<evidence type="ECO:0000256" key="5">
    <source>
        <dbReference type="ARBA" id="ARBA00022801"/>
    </source>
</evidence>
<evidence type="ECO:0000256" key="1">
    <source>
        <dbReference type="ARBA" id="ARBA00004752"/>
    </source>
</evidence>
<dbReference type="UniPathway" id="UPA00219"/>
<dbReference type="InterPro" id="IPR038063">
    <property type="entry name" value="Transpep_catalytic_dom"/>
</dbReference>
<dbReference type="Proteomes" id="UP000435648">
    <property type="component" value="Chromosome"/>
</dbReference>
<dbReference type="CDD" id="cd16913">
    <property type="entry name" value="YkuD_like"/>
    <property type="match status" value="1"/>
</dbReference>
<feature type="domain" description="L,D-TPase catalytic" evidence="10">
    <location>
        <begin position="109"/>
        <end position="245"/>
    </location>
</feature>
<sequence length="246" mass="27095">MESRRRVRIVSGDEATIRAAGQQGAGNSSGMSRRALLAGLPLLLAACQTKSGAIKNAGLEVTTEGAPNYALAYAARRDGGFNIPAIPWKEFDPRYLRQSVRYMSRHEPGTVVVDPHAKFLYLIQPGGKAIRYGIGVGRAGFAWSGDATIRFKREWPKWFPPAEMIDRDPSLEKYRDGQEGGPRNPIGARGLYLWQGNVDTLYRIHGTNQPRSIGTNASSGCIRMWHQDIIDLYNRVEVGAKVVVLG</sequence>
<accession>A0A857C2A4</accession>
<dbReference type="PANTHER" id="PTHR30582:SF24">
    <property type="entry name" value="L,D-TRANSPEPTIDASE ERFK_SRFK-RELATED"/>
    <property type="match status" value="1"/>
</dbReference>
<dbReference type="Pfam" id="PF03734">
    <property type="entry name" value="YkuD"/>
    <property type="match status" value="1"/>
</dbReference>
<dbReference type="PROSITE" id="PS52029">
    <property type="entry name" value="LD_TPASE"/>
    <property type="match status" value="1"/>
</dbReference>
<keyword evidence="7 9" id="KW-0573">Peptidoglycan synthesis</keyword>
<dbReference type="OrthoDB" id="9795305at2"/>
<evidence type="ECO:0000313" key="12">
    <source>
        <dbReference type="Proteomes" id="UP000435648"/>
    </source>
</evidence>
<organism evidence="11 12">
    <name type="scientific">Stappia indica</name>
    <dbReference type="NCBI Taxonomy" id="538381"/>
    <lineage>
        <taxon>Bacteria</taxon>
        <taxon>Pseudomonadati</taxon>
        <taxon>Pseudomonadota</taxon>
        <taxon>Alphaproteobacteria</taxon>
        <taxon>Hyphomicrobiales</taxon>
        <taxon>Stappiaceae</taxon>
        <taxon>Stappia</taxon>
    </lineage>
</organism>
<keyword evidence="6 9" id="KW-0133">Cell shape</keyword>
<name>A0A857C2A4_9HYPH</name>
<proteinExistence type="inferred from homology"/>
<reference evidence="11 12" key="1">
    <citation type="submission" date="2019-12" db="EMBL/GenBank/DDBJ databases">
        <title>The genome of Stappia indica PHM037.</title>
        <authorList>
            <person name="Kacar D."/>
            <person name="Galan B."/>
            <person name="Canedo L."/>
            <person name="Rodriguez P."/>
            <person name="de la Calle F."/>
            <person name="Garcia J.L."/>
        </authorList>
    </citation>
    <scope>NUCLEOTIDE SEQUENCE [LARGE SCALE GENOMIC DNA]</scope>
    <source>
        <strain evidence="11 12">PHM037</strain>
    </source>
</reference>
<dbReference type="SUPFAM" id="SSF141523">
    <property type="entry name" value="L,D-transpeptidase catalytic domain-like"/>
    <property type="match status" value="1"/>
</dbReference>
<evidence type="ECO:0000313" key="11">
    <source>
        <dbReference type="EMBL" id="QGZ33080.1"/>
    </source>
</evidence>
<keyword evidence="3" id="KW-0328">Glycosyltransferase</keyword>
<dbReference type="AlphaFoldDB" id="A0A857C2A4"/>
<keyword evidence="5" id="KW-0378">Hydrolase</keyword>
<keyword evidence="4" id="KW-0808">Transferase</keyword>
<dbReference type="GO" id="GO:0071555">
    <property type="term" value="P:cell wall organization"/>
    <property type="evidence" value="ECO:0007669"/>
    <property type="project" value="UniProtKB-UniRule"/>
</dbReference>
<dbReference type="GO" id="GO:0008360">
    <property type="term" value="P:regulation of cell shape"/>
    <property type="evidence" value="ECO:0007669"/>
    <property type="project" value="UniProtKB-UniRule"/>
</dbReference>
<dbReference type="PANTHER" id="PTHR30582">
    <property type="entry name" value="L,D-TRANSPEPTIDASE"/>
    <property type="match status" value="1"/>
</dbReference>
<feature type="active site" description="Nucleophile" evidence="9">
    <location>
        <position position="221"/>
    </location>
</feature>
<dbReference type="KEGG" id="siw:GH266_00275"/>
<dbReference type="InterPro" id="IPR050979">
    <property type="entry name" value="LD-transpeptidase"/>
</dbReference>
<dbReference type="GO" id="GO:0071972">
    <property type="term" value="F:peptidoglycan L,D-transpeptidase activity"/>
    <property type="evidence" value="ECO:0007669"/>
    <property type="project" value="TreeGrafter"/>
</dbReference>
<dbReference type="EMBL" id="CP046908">
    <property type="protein sequence ID" value="QGZ33080.1"/>
    <property type="molecule type" value="Genomic_DNA"/>
</dbReference>
<evidence type="ECO:0000256" key="4">
    <source>
        <dbReference type="ARBA" id="ARBA00022679"/>
    </source>
</evidence>
<dbReference type="FunFam" id="2.40.440.10:FF:000002">
    <property type="entry name" value="L,D-transpeptidase ErfK/SrfK"/>
    <property type="match status" value="1"/>
</dbReference>
<protein>
    <submittedName>
        <fullName evidence="11">L,D-transpeptidase family protein</fullName>
    </submittedName>
</protein>
<evidence type="ECO:0000259" key="10">
    <source>
        <dbReference type="PROSITE" id="PS52029"/>
    </source>
</evidence>
<dbReference type="GO" id="GO:0005576">
    <property type="term" value="C:extracellular region"/>
    <property type="evidence" value="ECO:0007669"/>
    <property type="project" value="TreeGrafter"/>
</dbReference>
<evidence type="ECO:0000256" key="7">
    <source>
        <dbReference type="ARBA" id="ARBA00022984"/>
    </source>
</evidence>
<evidence type="ECO:0000256" key="9">
    <source>
        <dbReference type="PROSITE-ProRule" id="PRU01373"/>
    </source>
</evidence>
<feature type="active site" description="Proton donor/acceptor" evidence="9">
    <location>
        <position position="205"/>
    </location>
</feature>
<evidence type="ECO:0000256" key="8">
    <source>
        <dbReference type="ARBA" id="ARBA00023316"/>
    </source>
</evidence>
<gene>
    <name evidence="11" type="ORF">GH266_00275</name>
</gene>
<evidence type="ECO:0000256" key="3">
    <source>
        <dbReference type="ARBA" id="ARBA00022676"/>
    </source>
</evidence>
<dbReference type="InterPro" id="IPR005490">
    <property type="entry name" value="LD_TPept_cat_dom"/>
</dbReference>
<comment type="similarity">
    <text evidence="2">Belongs to the YkuD family.</text>
</comment>
<dbReference type="Gene3D" id="2.40.440.10">
    <property type="entry name" value="L,D-transpeptidase catalytic domain-like"/>
    <property type="match status" value="1"/>
</dbReference>
<evidence type="ECO:0000256" key="2">
    <source>
        <dbReference type="ARBA" id="ARBA00005992"/>
    </source>
</evidence>